<accession>A0ABN6MX83</accession>
<keyword evidence="1" id="KW-0812">Transmembrane</keyword>
<dbReference type="EMBL" id="AP025591">
    <property type="protein sequence ID" value="BDG04290.1"/>
    <property type="molecule type" value="Genomic_DNA"/>
</dbReference>
<feature type="transmembrane region" description="Helical" evidence="1">
    <location>
        <begin position="20"/>
        <end position="43"/>
    </location>
</feature>
<feature type="transmembrane region" description="Helical" evidence="1">
    <location>
        <begin position="137"/>
        <end position="157"/>
    </location>
</feature>
<reference evidence="3" key="1">
    <citation type="journal article" date="2022" name="Int. J. Syst. Evol. Microbiol.">
        <title>Anaeromyxobacter oryzae sp. nov., Anaeromyxobacter diazotrophicus sp. nov. and Anaeromyxobacter paludicola sp. nov., isolated from paddy soils.</title>
        <authorList>
            <person name="Itoh H."/>
            <person name="Xu Z."/>
            <person name="Mise K."/>
            <person name="Masuda Y."/>
            <person name="Ushijima N."/>
            <person name="Hayakawa C."/>
            <person name="Shiratori Y."/>
            <person name="Senoo K."/>
        </authorList>
    </citation>
    <scope>NUCLEOTIDE SEQUENCE [LARGE SCALE GENOMIC DNA]</scope>
    <source>
        <strain evidence="3">Red232</strain>
    </source>
</reference>
<sequence>MGKTLAIAATTVREALRERLLHNLLVFAVLLVIGSLTISRLTLGEQYRIIANIGTSATQVFGTLIAVFLGVGLVTREIDRRTCYPVLARPVSRAGFVVGKYLGLVATLALNVALMALATAAVLVLNRGTAASLDRSYVSTFVLVAVQLAICGAFAVLFSTFTTATLASIYTLALVGAGWLFGEVRSFWLAARQVELKPIVRVLDVLLPNMSLLDLKESVTYGDPVALGSVLARGAYGVCYAGTLVLLATVLFTRRDIR</sequence>
<feature type="transmembrane region" description="Helical" evidence="1">
    <location>
        <begin position="49"/>
        <end position="74"/>
    </location>
</feature>
<gene>
    <name evidence="2" type="ORF">AMOR_32860</name>
</gene>
<evidence type="ECO:0000313" key="3">
    <source>
        <dbReference type="Proteomes" id="UP001162891"/>
    </source>
</evidence>
<evidence type="ECO:0000313" key="2">
    <source>
        <dbReference type="EMBL" id="BDG04290.1"/>
    </source>
</evidence>
<dbReference type="RefSeq" id="WP_248352653.1">
    <property type="nucleotide sequence ID" value="NZ_AP025591.1"/>
</dbReference>
<feature type="transmembrane region" description="Helical" evidence="1">
    <location>
        <begin position="164"/>
        <end position="182"/>
    </location>
</feature>
<dbReference type="Pfam" id="PF12679">
    <property type="entry name" value="ABC2_membrane_2"/>
    <property type="match status" value="1"/>
</dbReference>
<name>A0ABN6MX83_9BACT</name>
<evidence type="ECO:0000256" key="1">
    <source>
        <dbReference type="SAM" id="Phobius"/>
    </source>
</evidence>
<feature type="transmembrane region" description="Helical" evidence="1">
    <location>
        <begin position="234"/>
        <end position="253"/>
    </location>
</feature>
<keyword evidence="1" id="KW-1133">Transmembrane helix</keyword>
<keyword evidence="1" id="KW-0472">Membrane</keyword>
<feature type="transmembrane region" description="Helical" evidence="1">
    <location>
        <begin position="101"/>
        <end position="125"/>
    </location>
</feature>
<organism evidence="2 3">
    <name type="scientific">Anaeromyxobacter oryzae</name>
    <dbReference type="NCBI Taxonomy" id="2918170"/>
    <lineage>
        <taxon>Bacteria</taxon>
        <taxon>Pseudomonadati</taxon>
        <taxon>Myxococcota</taxon>
        <taxon>Myxococcia</taxon>
        <taxon>Myxococcales</taxon>
        <taxon>Cystobacterineae</taxon>
        <taxon>Anaeromyxobacteraceae</taxon>
        <taxon>Anaeromyxobacter</taxon>
    </lineage>
</organism>
<dbReference type="PANTHER" id="PTHR43471">
    <property type="entry name" value="ABC TRANSPORTER PERMEASE"/>
    <property type="match status" value="1"/>
</dbReference>
<keyword evidence="3" id="KW-1185">Reference proteome</keyword>
<evidence type="ECO:0008006" key="4">
    <source>
        <dbReference type="Google" id="ProtNLM"/>
    </source>
</evidence>
<dbReference type="Proteomes" id="UP001162891">
    <property type="component" value="Chromosome"/>
</dbReference>
<protein>
    <recommendedName>
        <fullName evidence="4">ABC transporter permease</fullName>
    </recommendedName>
</protein>
<proteinExistence type="predicted"/>
<dbReference type="PANTHER" id="PTHR43471:SF10">
    <property type="entry name" value="SLL1107 PROTEIN"/>
    <property type="match status" value="1"/>
</dbReference>